<dbReference type="PANTHER" id="PTHR43280:SF2">
    <property type="entry name" value="HTH-TYPE TRANSCRIPTIONAL REGULATOR EXSA"/>
    <property type="match status" value="1"/>
</dbReference>
<evidence type="ECO:0000256" key="1">
    <source>
        <dbReference type="ARBA" id="ARBA00023015"/>
    </source>
</evidence>
<dbReference type="Pfam" id="PF12833">
    <property type="entry name" value="HTH_18"/>
    <property type="match status" value="1"/>
</dbReference>
<dbReference type="SUPFAM" id="SSF46689">
    <property type="entry name" value="Homeodomain-like"/>
    <property type="match status" value="2"/>
</dbReference>
<dbReference type="PROSITE" id="PS01124">
    <property type="entry name" value="HTH_ARAC_FAMILY_2"/>
    <property type="match status" value="1"/>
</dbReference>
<feature type="domain" description="HTH araC/xylS-type" evidence="5">
    <location>
        <begin position="214"/>
        <end position="312"/>
    </location>
</feature>
<accession>A0AAE3FH95</accession>
<evidence type="ECO:0000256" key="3">
    <source>
        <dbReference type="ARBA" id="ARBA00023163"/>
    </source>
</evidence>
<sequence length="331" mass="37190">MANLTESLRAVPVAHFIISVTKYSSPLEKFIIHVYNQCSKGGGETGMERYENDVGCALVFSDRFSDITPYDAGTQRCPPLHFYGPAVRSYWLLHYVVSGKGVFVKNGETYRIREGQCFVIKPYETTFYQADEYDPWRYVWMGFRTSVPLPERFTGQAVIAGHTVTGVFGKLLPLCEEGMQEPDMAVAALIWELLASFCRGDKPREIKSGEQYAAVAKNLIEREYMKGITVTELAARLHLDRSYFSAVFRKYVGIPPQKYINEMRLAAAAELLSVGDYPVSLVARSSGYTDVCNFSKMFKERYGVSPKGYSESIKSGSAAGGKHEKTQRKNQ</sequence>
<proteinExistence type="predicted"/>
<dbReference type="SUPFAM" id="SSF51215">
    <property type="entry name" value="Regulatory protein AraC"/>
    <property type="match status" value="1"/>
</dbReference>
<feature type="region of interest" description="Disordered" evidence="4">
    <location>
        <begin position="306"/>
        <end position="331"/>
    </location>
</feature>
<dbReference type="InterPro" id="IPR018060">
    <property type="entry name" value="HTH_AraC"/>
</dbReference>
<name>A0AAE3FH95_9BACT</name>
<keyword evidence="2" id="KW-0238">DNA-binding</keyword>
<evidence type="ECO:0000313" key="7">
    <source>
        <dbReference type="Proteomes" id="UP001139365"/>
    </source>
</evidence>
<comment type="caution">
    <text evidence="6">The sequence shown here is derived from an EMBL/GenBank/DDBJ whole genome shotgun (WGS) entry which is preliminary data.</text>
</comment>
<organism evidence="6 7">
    <name type="scientific">Candidatus Colimorpha enterica</name>
    <dbReference type="NCBI Taxonomy" id="3083063"/>
    <lineage>
        <taxon>Bacteria</taxon>
        <taxon>Pseudomonadati</taxon>
        <taxon>Bacteroidota</taxon>
        <taxon>Bacteroidia</taxon>
        <taxon>Bacteroidales</taxon>
        <taxon>Candidatus Colimorpha</taxon>
    </lineage>
</organism>
<dbReference type="Gene3D" id="1.10.10.60">
    <property type="entry name" value="Homeodomain-like"/>
    <property type="match status" value="2"/>
</dbReference>
<dbReference type="InterPro" id="IPR037923">
    <property type="entry name" value="HTH-like"/>
</dbReference>
<evidence type="ECO:0000313" key="6">
    <source>
        <dbReference type="EMBL" id="MCI5755449.1"/>
    </source>
</evidence>
<dbReference type="Proteomes" id="UP001139365">
    <property type="component" value="Unassembled WGS sequence"/>
</dbReference>
<dbReference type="SMART" id="SM00342">
    <property type="entry name" value="HTH_ARAC"/>
    <property type="match status" value="1"/>
</dbReference>
<protein>
    <submittedName>
        <fullName evidence="6">AraC family transcriptional regulator</fullName>
    </submittedName>
</protein>
<evidence type="ECO:0000256" key="2">
    <source>
        <dbReference type="ARBA" id="ARBA00023125"/>
    </source>
</evidence>
<dbReference type="GO" id="GO:0003700">
    <property type="term" value="F:DNA-binding transcription factor activity"/>
    <property type="evidence" value="ECO:0007669"/>
    <property type="project" value="InterPro"/>
</dbReference>
<dbReference type="AlphaFoldDB" id="A0AAE3FH95"/>
<evidence type="ECO:0000256" key="4">
    <source>
        <dbReference type="SAM" id="MobiDB-lite"/>
    </source>
</evidence>
<dbReference type="InterPro" id="IPR009057">
    <property type="entry name" value="Homeodomain-like_sf"/>
</dbReference>
<dbReference type="Pfam" id="PF02311">
    <property type="entry name" value="AraC_binding"/>
    <property type="match status" value="1"/>
</dbReference>
<dbReference type="EMBL" id="JALEMU010000066">
    <property type="protein sequence ID" value="MCI5755449.1"/>
    <property type="molecule type" value="Genomic_DNA"/>
</dbReference>
<dbReference type="InterPro" id="IPR003313">
    <property type="entry name" value="AraC-bd"/>
</dbReference>
<dbReference type="Gene3D" id="2.60.120.280">
    <property type="entry name" value="Regulatory protein AraC"/>
    <property type="match status" value="1"/>
</dbReference>
<reference evidence="6 7" key="1">
    <citation type="submission" date="2022-03" db="EMBL/GenBank/DDBJ databases">
        <title>Metagenome-assembled genomes from swine fecal metagenomes.</title>
        <authorList>
            <person name="Holman D.B."/>
            <person name="Kommadath A."/>
        </authorList>
    </citation>
    <scope>NUCLEOTIDE SEQUENCE [LARGE SCALE GENOMIC DNA]</scope>
    <source>
        <strain evidence="6">SUG147</strain>
    </source>
</reference>
<evidence type="ECO:0000259" key="5">
    <source>
        <dbReference type="PROSITE" id="PS01124"/>
    </source>
</evidence>
<keyword evidence="3" id="KW-0804">Transcription</keyword>
<gene>
    <name evidence="6" type="ORF">MR241_04055</name>
</gene>
<dbReference type="CDD" id="cd06986">
    <property type="entry name" value="cupin_MmsR-like_N"/>
    <property type="match status" value="1"/>
</dbReference>
<keyword evidence="1" id="KW-0805">Transcription regulation</keyword>
<dbReference type="PANTHER" id="PTHR43280">
    <property type="entry name" value="ARAC-FAMILY TRANSCRIPTIONAL REGULATOR"/>
    <property type="match status" value="1"/>
</dbReference>
<dbReference type="GO" id="GO:0043565">
    <property type="term" value="F:sequence-specific DNA binding"/>
    <property type="evidence" value="ECO:0007669"/>
    <property type="project" value="InterPro"/>
</dbReference>